<dbReference type="GO" id="GO:0003677">
    <property type="term" value="F:DNA binding"/>
    <property type="evidence" value="ECO:0007669"/>
    <property type="project" value="InterPro"/>
</dbReference>
<evidence type="ECO:0000313" key="4">
    <source>
        <dbReference type="EMBL" id="MBB6229447.1"/>
    </source>
</evidence>
<organism evidence="4 5">
    <name type="scientific">Polymorphobacter multimanifer</name>
    <dbReference type="NCBI Taxonomy" id="1070431"/>
    <lineage>
        <taxon>Bacteria</taxon>
        <taxon>Pseudomonadati</taxon>
        <taxon>Pseudomonadota</taxon>
        <taxon>Alphaproteobacteria</taxon>
        <taxon>Sphingomonadales</taxon>
        <taxon>Sphingosinicellaceae</taxon>
        <taxon>Polymorphobacter</taxon>
    </lineage>
</organism>
<accession>A0A841L9X3</accession>
<feature type="domain" description="Transposase IS110-like N-terminal" evidence="2">
    <location>
        <begin position="97"/>
        <end position="237"/>
    </location>
</feature>
<dbReference type="GO" id="GO:0004803">
    <property type="term" value="F:transposase activity"/>
    <property type="evidence" value="ECO:0007669"/>
    <property type="project" value="InterPro"/>
</dbReference>
<dbReference type="InterPro" id="IPR047650">
    <property type="entry name" value="Transpos_IS110"/>
</dbReference>
<dbReference type="InterPro" id="IPR003346">
    <property type="entry name" value="Transposase_20"/>
</dbReference>
<dbReference type="PANTHER" id="PTHR33055">
    <property type="entry name" value="TRANSPOSASE FOR INSERTION SEQUENCE ELEMENT IS1111A"/>
    <property type="match status" value="1"/>
</dbReference>
<proteinExistence type="predicted"/>
<evidence type="ECO:0000259" key="2">
    <source>
        <dbReference type="Pfam" id="PF01548"/>
    </source>
</evidence>
<reference evidence="4 5" key="1">
    <citation type="submission" date="2020-08" db="EMBL/GenBank/DDBJ databases">
        <title>Genomic Encyclopedia of Type Strains, Phase IV (KMG-IV): sequencing the most valuable type-strain genomes for metagenomic binning, comparative biology and taxonomic classification.</title>
        <authorList>
            <person name="Goeker M."/>
        </authorList>
    </citation>
    <scope>NUCLEOTIDE SEQUENCE [LARGE SCALE GENOMIC DNA]</scope>
    <source>
        <strain evidence="4 5">DSM 102189</strain>
    </source>
</reference>
<comment type="caution">
    <text evidence="4">The sequence shown here is derived from an EMBL/GenBank/DDBJ whole genome shotgun (WGS) entry which is preliminary data.</text>
</comment>
<gene>
    <name evidence="4" type="ORF">FHS79_003650</name>
</gene>
<dbReference type="GO" id="GO:0006313">
    <property type="term" value="P:DNA transposition"/>
    <property type="evidence" value="ECO:0007669"/>
    <property type="project" value="InterPro"/>
</dbReference>
<keyword evidence="1" id="KW-0175">Coiled coil</keyword>
<feature type="domain" description="Transposase IS116/IS110/IS902 C-terminal" evidence="3">
    <location>
        <begin position="281"/>
        <end position="363"/>
    </location>
</feature>
<sequence>MMRKMYGNYFAPTSVKGFRFPVFKGRFCPRLLSLRLPVSDIMAGMVAGGSPSSPGVFEPVRELGCPPVRHRTRTVAWAAAQQARLRKGETTMAAIYVGIDVSKDRLDIHLRPGGETLSVNRSASGIIELTDTLATHSVALVILEATGGYETAVANGLAAAGLPVAVINPAQIRHYARALGRHAKTDRLDAEVIACFGEATKPPARPLADEATQLLAELIARRRQVLAMLVAERQRLSRGGTPRVVQSLKRVVRALEKELADIEGEIDLAVRGSPGWAAAEDLLVSVPGVGPDTARTLLAELPELGPLDRRQIAALVGLAPFVRQSGQWRGKSMIAGGRASVRTALFIAAQVAKRFNPVLASFYARLIAAGKPKMVATIAVAHKLLIMLNAILRERKPWIVVPVSA</sequence>
<dbReference type="EMBL" id="JACIIV010000051">
    <property type="protein sequence ID" value="MBB6229447.1"/>
    <property type="molecule type" value="Genomic_DNA"/>
</dbReference>
<dbReference type="Proteomes" id="UP000538147">
    <property type="component" value="Unassembled WGS sequence"/>
</dbReference>
<name>A0A841L9X3_9SPHN</name>
<dbReference type="InterPro" id="IPR002525">
    <property type="entry name" value="Transp_IS110-like_N"/>
</dbReference>
<dbReference type="Pfam" id="PF01548">
    <property type="entry name" value="DEDD_Tnp_IS110"/>
    <property type="match status" value="1"/>
</dbReference>
<evidence type="ECO:0000256" key="1">
    <source>
        <dbReference type="SAM" id="Coils"/>
    </source>
</evidence>
<dbReference type="Pfam" id="PF02371">
    <property type="entry name" value="Transposase_20"/>
    <property type="match status" value="1"/>
</dbReference>
<dbReference type="PANTHER" id="PTHR33055:SF13">
    <property type="entry name" value="TRANSPOSASE"/>
    <property type="match status" value="1"/>
</dbReference>
<evidence type="ECO:0000259" key="3">
    <source>
        <dbReference type="Pfam" id="PF02371"/>
    </source>
</evidence>
<evidence type="ECO:0000313" key="5">
    <source>
        <dbReference type="Proteomes" id="UP000538147"/>
    </source>
</evidence>
<protein>
    <submittedName>
        <fullName evidence="4">Transposase</fullName>
    </submittedName>
</protein>
<feature type="coiled-coil region" evidence="1">
    <location>
        <begin position="245"/>
        <end position="272"/>
    </location>
</feature>
<dbReference type="AlphaFoldDB" id="A0A841L9X3"/>
<dbReference type="NCBIfam" id="NF033542">
    <property type="entry name" value="transpos_IS110"/>
    <property type="match status" value="1"/>
</dbReference>
<keyword evidence="5" id="KW-1185">Reference proteome</keyword>